<evidence type="ECO:0000313" key="4">
    <source>
        <dbReference type="EMBL" id="MBP2703322.1"/>
    </source>
</evidence>
<name>A0A940WFW2_9ACTN</name>
<evidence type="ECO:0000256" key="1">
    <source>
        <dbReference type="SAM" id="MobiDB-lite"/>
    </source>
</evidence>
<feature type="transmembrane region" description="Helical" evidence="2">
    <location>
        <begin position="104"/>
        <end position="122"/>
    </location>
</feature>
<dbReference type="AlphaFoldDB" id="A0A940WFW2"/>
<feature type="region of interest" description="Disordered" evidence="1">
    <location>
        <begin position="1"/>
        <end position="71"/>
    </location>
</feature>
<comment type="caution">
    <text evidence="4">The sequence shown here is derived from an EMBL/GenBank/DDBJ whole genome shotgun (WGS) entry which is preliminary data.</text>
</comment>
<keyword evidence="2" id="KW-0812">Transmembrane</keyword>
<dbReference type="RefSeq" id="WP_210154596.1">
    <property type="nucleotide sequence ID" value="NZ_JAFCNB010000002.1"/>
</dbReference>
<keyword evidence="2" id="KW-1133">Transmembrane helix</keyword>
<dbReference type="InterPro" id="IPR022029">
    <property type="entry name" value="YoaR-like_PG-bd"/>
</dbReference>
<keyword evidence="2" id="KW-0472">Membrane</keyword>
<dbReference type="EMBL" id="JAFCNB010000002">
    <property type="protein sequence ID" value="MBP2703322.1"/>
    <property type="molecule type" value="Genomic_DNA"/>
</dbReference>
<dbReference type="Pfam" id="PF12229">
    <property type="entry name" value="PG_binding_4"/>
    <property type="match status" value="1"/>
</dbReference>
<proteinExistence type="predicted"/>
<sequence>MRNAGASTDPPPEPSAAASEAVPSPPASSTHRHPVRRGSGSLPRGVSADIFAERPPHPAPAPKPRKSVLPPARPVEPWPVAETVIREEPQVALLTPEHEPRGHLLRYGLIGLFSLLLLTYLVPAVSMAGRILPGTMILGVDVGGQNEAEAAQTLRERLYALTRTPVILRQGTRRLTVDPQAAGLSLDVEATVRRAVTAFPNPVAVWGALTGTREAAPVVSVDEAKLAAAVRAYVAGPVEEPDQEGGVTFKGLVPVPVYPRAGRRIDRAAVAARIRDAYLSPDRVVPVTVIREQPTVPRMEVRRAVEWARKAVSAPITLTTGSASATMSPTVIARHLTFDPRGVDLRPRFDAADAVADLESQLVGPDRAARNASFTVSGGRPVLVHGRPGLMIDTDRLAADVVRALDDGRGLVPVAVVDGPPRISDADALRMGVTERVGAFSTSYACCPPVARNIETAARLLDGRLVPPGRTFSLNADLGRRDPSRGFTGMAATTIRGVAGSDVPGMSQFATTLLNALLRAGFEGVDFTRPDSPVAGSMDAAVSYPEPDLVWKNDSSHGVLIQAVAANGTLTVTLWSTRRQETAPRTSVAHPAKRSTAVPDGGAAGARPTARAEGRSAVQPRGSSAQARGRSTGHARARSADHARGRSVEARRGHGNPQKQRPTAVP</sequence>
<feature type="region of interest" description="Disordered" evidence="1">
    <location>
        <begin position="577"/>
        <end position="666"/>
    </location>
</feature>
<feature type="compositionally biased region" description="Polar residues" evidence="1">
    <location>
        <begin position="657"/>
        <end position="666"/>
    </location>
</feature>
<dbReference type="PANTHER" id="PTHR35788">
    <property type="entry name" value="EXPORTED PROTEIN-RELATED"/>
    <property type="match status" value="1"/>
</dbReference>
<dbReference type="Proteomes" id="UP000674234">
    <property type="component" value="Unassembled WGS sequence"/>
</dbReference>
<dbReference type="PANTHER" id="PTHR35788:SF1">
    <property type="entry name" value="EXPORTED PROTEIN"/>
    <property type="match status" value="1"/>
</dbReference>
<dbReference type="InterPro" id="IPR007391">
    <property type="entry name" value="Vancomycin_resist_VanW"/>
</dbReference>
<accession>A0A940WFW2</accession>
<evidence type="ECO:0000256" key="2">
    <source>
        <dbReference type="SAM" id="Phobius"/>
    </source>
</evidence>
<organism evidence="4 5">
    <name type="scientific">Microbispora oryzae</name>
    <dbReference type="NCBI Taxonomy" id="2806554"/>
    <lineage>
        <taxon>Bacteria</taxon>
        <taxon>Bacillati</taxon>
        <taxon>Actinomycetota</taxon>
        <taxon>Actinomycetes</taxon>
        <taxon>Streptosporangiales</taxon>
        <taxon>Streptosporangiaceae</taxon>
        <taxon>Microbispora</taxon>
    </lineage>
</organism>
<gene>
    <name evidence="4" type="ORF">JOL79_05850</name>
</gene>
<dbReference type="Pfam" id="PF04294">
    <property type="entry name" value="VanW"/>
    <property type="match status" value="1"/>
</dbReference>
<evidence type="ECO:0000313" key="5">
    <source>
        <dbReference type="Proteomes" id="UP000674234"/>
    </source>
</evidence>
<feature type="compositionally biased region" description="Basic and acidic residues" evidence="1">
    <location>
        <begin position="638"/>
        <end position="652"/>
    </location>
</feature>
<keyword evidence="5" id="KW-1185">Reference proteome</keyword>
<evidence type="ECO:0000259" key="3">
    <source>
        <dbReference type="Pfam" id="PF12229"/>
    </source>
</evidence>
<feature type="domain" description="YoaR-like putative peptidoglycan binding" evidence="3">
    <location>
        <begin position="340"/>
        <end position="408"/>
    </location>
</feature>
<dbReference type="InterPro" id="IPR052913">
    <property type="entry name" value="Glycopeptide_resist_protein"/>
</dbReference>
<reference evidence="4" key="1">
    <citation type="submission" date="2021-02" db="EMBL/GenBank/DDBJ databases">
        <title>Draft genome sequence of Microbispora sp. RL4-1S isolated from rice leaves in Thailand.</title>
        <authorList>
            <person name="Muangham S."/>
            <person name="Duangmal K."/>
        </authorList>
    </citation>
    <scope>NUCLEOTIDE SEQUENCE</scope>
    <source>
        <strain evidence="4">RL4-1S</strain>
    </source>
</reference>
<protein>
    <submittedName>
        <fullName evidence="4">VanW family protein</fullName>
    </submittedName>
</protein>